<proteinExistence type="predicted"/>
<protein>
    <submittedName>
        <fullName evidence="1">Uncharacterized protein</fullName>
    </submittedName>
</protein>
<organism evidence="1 2">
    <name type="scientific">Bifidobacterium breve MCC 1114</name>
    <dbReference type="NCBI Taxonomy" id="1365964"/>
    <lineage>
        <taxon>Bacteria</taxon>
        <taxon>Bacillati</taxon>
        <taxon>Actinomycetota</taxon>
        <taxon>Actinomycetes</taxon>
        <taxon>Bifidobacteriales</taxon>
        <taxon>Bifidobacteriaceae</taxon>
        <taxon>Bifidobacterium</taxon>
    </lineage>
</organism>
<dbReference type="Proteomes" id="UP000036802">
    <property type="component" value="Unassembled WGS sequence"/>
</dbReference>
<name>A0A0L7CS99_BIFBR</name>
<dbReference type="AlphaFoldDB" id="A0A0L7CS99"/>
<gene>
    <name evidence="1" type="ORF">BBM1114_10825</name>
</gene>
<comment type="caution">
    <text evidence="1">The sequence shown here is derived from an EMBL/GenBank/DDBJ whole genome shotgun (WGS) entry which is preliminary data.</text>
</comment>
<sequence>MAQWNIRFNDELIGPFDDAETQAISQKLTTSTRTQGGVVFSGKLADSGNDVTAYWTPGCPISFEQI</sequence>
<reference evidence="1 2" key="1">
    <citation type="journal article" date="2015" name="Int J Genomics">
        <title>Comparative Genomics Revealed Genetic Diversity and Species/Strain-Level Differences in Carbohydrate Metabolism of Three Probiotic Bifidobacterial Species.</title>
        <authorList>
            <person name="Odamaki T."/>
            <person name="Horigome A."/>
            <person name="Sugahara H."/>
            <person name="Hashikura N."/>
            <person name="Minami J."/>
            <person name="Xiao J.Z."/>
            <person name="Abe F."/>
        </authorList>
    </citation>
    <scope>NUCLEOTIDE SEQUENCE [LARGE SCALE GENOMIC DNA]</scope>
    <source>
        <strain evidence="1 2">MCC 1114</strain>
    </source>
</reference>
<accession>A0A0L7CS99</accession>
<evidence type="ECO:0000313" key="1">
    <source>
        <dbReference type="EMBL" id="KOA62602.1"/>
    </source>
</evidence>
<evidence type="ECO:0000313" key="2">
    <source>
        <dbReference type="Proteomes" id="UP000036802"/>
    </source>
</evidence>
<dbReference type="EMBL" id="AVQC01000027">
    <property type="protein sequence ID" value="KOA62602.1"/>
    <property type="molecule type" value="Genomic_DNA"/>
</dbReference>